<keyword evidence="1" id="KW-0812">Transmembrane</keyword>
<accession>A0A939ELT1</accession>
<dbReference type="InterPro" id="IPR038770">
    <property type="entry name" value="Na+/solute_symporter_sf"/>
</dbReference>
<dbReference type="Gene3D" id="1.20.1530.20">
    <property type="match status" value="1"/>
</dbReference>
<feature type="transmembrane region" description="Helical" evidence="1">
    <location>
        <begin position="20"/>
        <end position="36"/>
    </location>
</feature>
<sequence>MFLLKLPLIVVERLGRHAPFALWISLALGMGFPGLSELVRPFLGSLVFLLLTLAFLRVDPVPVIAHLRRPLPVILASLWMLLLLPLAATLLLHLLPTGLVTPDIALIVFLICAAPPVMSAPGFIAMMGLNASFGLALLIVTMMLTPLTAPVFAELMTAGEMQIDATALALRLAGYLVGSLLLARTVRAVIGKDRIQAGGMRIDGLNVLLLFCFALAAMDGVADSFAASPLLSASIAALTFFAAFVQIGITLIVFRKLGRQDAFALAHSSGSRNMGLMVAGFGGHIPELTWLWFALGQFPIYMLPMLLKPFARRFTAPKQPRDAGADTPLE</sequence>
<organism evidence="2 3">
    <name type="scientific">Roseibium limicola</name>
    <dbReference type="NCBI Taxonomy" id="2816037"/>
    <lineage>
        <taxon>Bacteria</taxon>
        <taxon>Pseudomonadati</taxon>
        <taxon>Pseudomonadota</taxon>
        <taxon>Alphaproteobacteria</taxon>
        <taxon>Hyphomicrobiales</taxon>
        <taxon>Stappiaceae</taxon>
        <taxon>Roseibium</taxon>
    </lineage>
</organism>
<proteinExistence type="predicted"/>
<feature type="transmembrane region" description="Helical" evidence="1">
    <location>
        <begin position="204"/>
        <end position="222"/>
    </location>
</feature>
<dbReference type="Proteomes" id="UP000664779">
    <property type="component" value="Unassembled WGS sequence"/>
</dbReference>
<feature type="transmembrane region" description="Helical" evidence="1">
    <location>
        <begin position="71"/>
        <end position="92"/>
    </location>
</feature>
<feature type="transmembrane region" description="Helical" evidence="1">
    <location>
        <begin position="234"/>
        <end position="254"/>
    </location>
</feature>
<keyword evidence="1" id="KW-1133">Transmembrane helix</keyword>
<keyword evidence="1" id="KW-0472">Membrane</keyword>
<feature type="transmembrane region" description="Helical" evidence="1">
    <location>
        <begin position="42"/>
        <end position="59"/>
    </location>
</feature>
<comment type="caution">
    <text evidence="2">The sequence shown here is derived from an EMBL/GenBank/DDBJ whole genome shotgun (WGS) entry which is preliminary data.</text>
</comment>
<keyword evidence="3" id="KW-1185">Reference proteome</keyword>
<evidence type="ECO:0000313" key="2">
    <source>
        <dbReference type="EMBL" id="MBO0344924.1"/>
    </source>
</evidence>
<dbReference type="RefSeq" id="WP_206939123.1">
    <property type="nucleotide sequence ID" value="NZ_JAFLNF010000002.1"/>
</dbReference>
<feature type="transmembrane region" description="Helical" evidence="1">
    <location>
        <begin position="104"/>
        <end position="126"/>
    </location>
</feature>
<reference evidence="2" key="1">
    <citation type="submission" date="2021-03" db="EMBL/GenBank/DDBJ databases">
        <title>Roseibium sp. CAU 1637 isolated from Incheon.</title>
        <authorList>
            <person name="Kim W."/>
        </authorList>
    </citation>
    <scope>NUCLEOTIDE SEQUENCE</scope>
    <source>
        <strain evidence="2">CAU 1637</strain>
    </source>
</reference>
<dbReference type="EMBL" id="JAFLNF010000002">
    <property type="protein sequence ID" value="MBO0344924.1"/>
    <property type="molecule type" value="Genomic_DNA"/>
</dbReference>
<evidence type="ECO:0000256" key="1">
    <source>
        <dbReference type="SAM" id="Phobius"/>
    </source>
</evidence>
<protein>
    <submittedName>
        <fullName evidence="2">Sodium:proton symporter</fullName>
    </submittedName>
</protein>
<feature type="transmembrane region" description="Helical" evidence="1">
    <location>
        <begin position="165"/>
        <end position="183"/>
    </location>
</feature>
<evidence type="ECO:0000313" key="3">
    <source>
        <dbReference type="Proteomes" id="UP000664779"/>
    </source>
</evidence>
<dbReference type="AlphaFoldDB" id="A0A939ELT1"/>
<feature type="transmembrane region" description="Helical" evidence="1">
    <location>
        <begin position="133"/>
        <end position="153"/>
    </location>
</feature>
<gene>
    <name evidence="2" type="ORF">J0X15_06830</name>
</gene>
<name>A0A939ELT1_9HYPH</name>
<feature type="transmembrane region" description="Helical" evidence="1">
    <location>
        <begin position="275"/>
        <end position="295"/>
    </location>
</feature>